<dbReference type="Gene3D" id="3.90.79.10">
    <property type="entry name" value="Nucleoside Triphosphate Pyrophosphohydrolase"/>
    <property type="match status" value="1"/>
</dbReference>
<dbReference type="InterPro" id="IPR000086">
    <property type="entry name" value="NUDIX_hydrolase_dom"/>
</dbReference>
<dbReference type="GO" id="GO:0006753">
    <property type="term" value="P:nucleoside phosphate metabolic process"/>
    <property type="evidence" value="ECO:0007669"/>
    <property type="project" value="TreeGrafter"/>
</dbReference>
<name>A0A382E0T4_9ZZZZ</name>
<dbReference type="EMBL" id="UINC01041743">
    <property type="protein sequence ID" value="SVB43437.1"/>
    <property type="molecule type" value="Genomic_DNA"/>
</dbReference>
<evidence type="ECO:0000256" key="2">
    <source>
        <dbReference type="ARBA" id="ARBA00022801"/>
    </source>
</evidence>
<evidence type="ECO:0000259" key="3">
    <source>
        <dbReference type="PROSITE" id="PS51462"/>
    </source>
</evidence>
<dbReference type="AlphaFoldDB" id="A0A382E0T4"/>
<dbReference type="GO" id="GO:0005829">
    <property type="term" value="C:cytosol"/>
    <property type="evidence" value="ECO:0007669"/>
    <property type="project" value="TreeGrafter"/>
</dbReference>
<accession>A0A382E0T4</accession>
<sequence length="178" mass="20311">MSKLKETQKTSEKIFSGKLIDLYFDHVELPNGKSSTREWINHPGAVCIVPILPDGNLCLIRQYRYGPRDEFIEIPAGKLDTGEDPLVCAKRELQEEIGYIAGKLTFLTNIYPAIGFSNEKMWMYLAEDLQLSNQSLDQDEFLELFPLSLEEAINLINQGKITDVKTIIGILWLDRFLS</sequence>
<dbReference type="PROSITE" id="PS00893">
    <property type="entry name" value="NUDIX_BOX"/>
    <property type="match status" value="1"/>
</dbReference>
<feature type="domain" description="Nudix hydrolase" evidence="3">
    <location>
        <begin position="40"/>
        <end position="169"/>
    </location>
</feature>
<dbReference type="Pfam" id="PF00293">
    <property type="entry name" value="NUDIX"/>
    <property type="match status" value="1"/>
</dbReference>
<dbReference type="FunFam" id="3.90.79.10:FF:000024">
    <property type="entry name" value="ADP-ribose pyrophosphatase"/>
    <property type="match status" value="1"/>
</dbReference>
<dbReference type="GO" id="GO:0019693">
    <property type="term" value="P:ribose phosphate metabolic process"/>
    <property type="evidence" value="ECO:0007669"/>
    <property type="project" value="TreeGrafter"/>
</dbReference>
<dbReference type="PANTHER" id="PTHR11839:SF18">
    <property type="entry name" value="NUDIX HYDROLASE DOMAIN-CONTAINING PROTEIN"/>
    <property type="match status" value="1"/>
</dbReference>
<gene>
    <name evidence="4" type="ORF">METZ01_LOCUS196291</name>
</gene>
<evidence type="ECO:0000256" key="1">
    <source>
        <dbReference type="ARBA" id="ARBA00001946"/>
    </source>
</evidence>
<dbReference type="InterPro" id="IPR015797">
    <property type="entry name" value="NUDIX_hydrolase-like_dom_sf"/>
</dbReference>
<proteinExistence type="predicted"/>
<dbReference type="PROSITE" id="PS51462">
    <property type="entry name" value="NUDIX"/>
    <property type="match status" value="1"/>
</dbReference>
<keyword evidence="2" id="KW-0378">Hydrolase</keyword>
<evidence type="ECO:0000313" key="4">
    <source>
        <dbReference type="EMBL" id="SVB43437.1"/>
    </source>
</evidence>
<organism evidence="4">
    <name type="scientific">marine metagenome</name>
    <dbReference type="NCBI Taxonomy" id="408172"/>
    <lineage>
        <taxon>unclassified sequences</taxon>
        <taxon>metagenomes</taxon>
        <taxon>ecological metagenomes</taxon>
    </lineage>
</organism>
<comment type="cofactor">
    <cofactor evidence="1">
        <name>Mg(2+)</name>
        <dbReference type="ChEBI" id="CHEBI:18420"/>
    </cofactor>
</comment>
<reference evidence="4" key="1">
    <citation type="submission" date="2018-05" db="EMBL/GenBank/DDBJ databases">
        <authorList>
            <person name="Lanie J.A."/>
            <person name="Ng W.-L."/>
            <person name="Kazmierczak K.M."/>
            <person name="Andrzejewski T.M."/>
            <person name="Davidsen T.M."/>
            <person name="Wayne K.J."/>
            <person name="Tettelin H."/>
            <person name="Glass J.I."/>
            <person name="Rusch D."/>
            <person name="Podicherti R."/>
            <person name="Tsui H.-C.T."/>
            <person name="Winkler M.E."/>
        </authorList>
    </citation>
    <scope>NUCLEOTIDE SEQUENCE</scope>
</reference>
<dbReference type="GO" id="GO:0016787">
    <property type="term" value="F:hydrolase activity"/>
    <property type="evidence" value="ECO:0007669"/>
    <property type="project" value="UniProtKB-KW"/>
</dbReference>
<dbReference type="SUPFAM" id="SSF55811">
    <property type="entry name" value="Nudix"/>
    <property type="match status" value="1"/>
</dbReference>
<dbReference type="InterPro" id="IPR020084">
    <property type="entry name" value="NUDIX_hydrolase_CS"/>
</dbReference>
<protein>
    <recommendedName>
        <fullName evidence="3">Nudix hydrolase domain-containing protein</fullName>
    </recommendedName>
</protein>
<dbReference type="PANTHER" id="PTHR11839">
    <property type="entry name" value="UDP/ADP-SUGAR PYROPHOSPHATASE"/>
    <property type="match status" value="1"/>
</dbReference>